<keyword evidence="2" id="KW-0479">Metal-binding</keyword>
<evidence type="ECO:0000256" key="2">
    <source>
        <dbReference type="PIRSR" id="PIRSR602401-1"/>
    </source>
</evidence>
<keyword evidence="3" id="KW-0472">Membrane</keyword>
<dbReference type="Proteomes" id="UP001152300">
    <property type="component" value="Unassembled WGS sequence"/>
</dbReference>
<comment type="caution">
    <text evidence="5">The sequence shown here is derived from an EMBL/GenBank/DDBJ whole genome shotgun (WGS) entry which is preliminary data.</text>
</comment>
<dbReference type="GO" id="GO:0016705">
    <property type="term" value="F:oxidoreductase activity, acting on paired donors, with incorporation or reduction of molecular oxygen"/>
    <property type="evidence" value="ECO:0007669"/>
    <property type="project" value="InterPro"/>
</dbReference>
<dbReference type="Gene3D" id="1.10.630.10">
    <property type="entry name" value="Cytochrome P450"/>
    <property type="match status" value="1"/>
</dbReference>
<dbReference type="EMBL" id="JAPEIS010000004">
    <property type="protein sequence ID" value="KAJ8067524.1"/>
    <property type="molecule type" value="Genomic_DNA"/>
</dbReference>
<organism evidence="5 6">
    <name type="scientific">Sclerotinia nivalis</name>
    <dbReference type="NCBI Taxonomy" id="352851"/>
    <lineage>
        <taxon>Eukaryota</taxon>
        <taxon>Fungi</taxon>
        <taxon>Dikarya</taxon>
        <taxon>Ascomycota</taxon>
        <taxon>Pezizomycotina</taxon>
        <taxon>Leotiomycetes</taxon>
        <taxon>Helotiales</taxon>
        <taxon>Sclerotiniaceae</taxon>
        <taxon>Sclerotinia</taxon>
    </lineage>
</organism>
<feature type="chain" id="PRO_5040873475" description="Cytochrome P450 monooxygenase" evidence="4">
    <location>
        <begin position="21"/>
        <end position="291"/>
    </location>
</feature>
<feature type="binding site" description="axial binding residue" evidence="2">
    <location>
        <position position="269"/>
    </location>
    <ligand>
        <name>heme</name>
        <dbReference type="ChEBI" id="CHEBI:30413"/>
    </ligand>
    <ligandPart>
        <name>Fe</name>
        <dbReference type="ChEBI" id="CHEBI:18248"/>
    </ligandPart>
</feature>
<proteinExistence type="predicted"/>
<dbReference type="OrthoDB" id="1470350at2759"/>
<keyword evidence="6" id="KW-1185">Reference proteome</keyword>
<dbReference type="SUPFAM" id="SSF48264">
    <property type="entry name" value="Cytochrome P450"/>
    <property type="match status" value="1"/>
</dbReference>
<keyword evidence="3" id="KW-0812">Transmembrane</keyword>
<accession>A0A9X0AS46</accession>
<dbReference type="PRINTS" id="PR00385">
    <property type="entry name" value="P450"/>
</dbReference>
<keyword evidence="2" id="KW-0408">Iron</keyword>
<comment type="cofactor">
    <cofactor evidence="2">
        <name>heme</name>
        <dbReference type="ChEBI" id="CHEBI:30413"/>
    </cofactor>
</comment>
<dbReference type="GO" id="GO:0005506">
    <property type="term" value="F:iron ion binding"/>
    <property type="evidence" value="ECO:0007669"/>
    <property type="project" value="InterPro"/>
</dbReference>
<dbReference type="InterPro" id="IPR001128">
    <property type="entry name" value="Cyt_P450"/>
</dbReference>
<dbReference type="InterPro" id="IPR036396">
    <property type="entry name" value="Cyt_P450_sf"/>
</dbReference>
<dbReference type="InterPro" id="IPR002401">
    <property type="entry name" value="Cyt_P450_E_grp-I"/>
</dbReference>
<evidence type="ECO:0000313" key="5">
    <source>
        <dbReference type="EMBL" id="KAJ8067524.1"/>
    </source>
</evidence>
<dbReference type="PANTHER" id="PTHR24305">
    <property type="entry name" value="CYTOCHROME P450"/>
    <property type="match status" value="1"/>
</dbReference>
<dbReference type="GO" id="GO:0004497">
    <property type="term" value="F:monooxygenase activity"/>
    <property type="evidence" value="ECO:0007669"/>
    <property type="project" value="InterPro"/>
</dbReference>
<gene>
    <name evidence="5" type="ORF">OCU04_004867</name>
</gene>
<protein>
    <recommendedName>
        <fullName evidence="7">Cytochrome P450 monooxygenase</fullName>
    </recommendedName>
</protein>
<evidence type="ECO:0008006" key="7">
    <source>
        <dbReference type="Google" id="ProtNLM"/>
    </source>
</evidence>
<dbReference type="GO" id="GO:0020037">
    <property type="term" value="F:heme binding"/>
    <property type="evidence" value="ECO:0007669"/>
    <property type="project" value="InterPro"/>
</dbReference>
<keyword evidence="3" id="KW-1133">Transmembrane helix</keyword>
<keyword evidence="1" id="KW-0843">Virulence</keyword>
<dbReference type="PANTHER" id="PTHR24305:SF199">
    <property type="entry name" value="P450, PUTATIVE (EUROFUNG)-RELATED"/>
    <property type="match status" value="1"/>
</dbReference>
<evidence type="ECO:0000256" key="3">
    <source>
        <dbReference type="SAM" id="Phobius"/>
    </source>
</evidence>
<keyword evidence="2" id="KW-0349">Heme</keyword>
<name>A0A9X0AS46_9HELO</name>
<keyword evidence="4" id="KW-0732">Signal</keyword>
<sequence>MYPFGAVVLVLVAIFLKTKGIEKTARNLPLATRIKRMGPLGIIIIIAAVSCLYPLIETMVFKLLPKSVMEMQRKHSEFANDRINKRSNLEKQKPDFVASFMKDNMDFHKISLKESQSNLAILLVAGTDATATSISGTLLHLVKNPEKLRKLISEIITAFQSEEEITIASLGDLTYLNAVINEGLRLTNPVPGDPPRIVPKGGDVYAEKFILAGTSISVRPYAMNRPEKYFSSPNDFIPERWLPAGIQPSQFDNDHLFVSQPFSMVHSNCIGKNLAWAEIRLVITRLLWIFD</sequence>
<dbReference type="PRINTS" id="PR00463">
    <property type="entry name" value="EP450I"/>
</dbReference>
<feature type="transmembrane region" description="Helical" evidence="3">
    <location>
        <begin position="40"/>
        <end position="64"/>
    </location>
</feature>
<evidence type="ECO:0000256" key="4">
    <source>
        <dbReference type="SAM" id="SignalP"/>
    </source>
</evidence>
<feature type="signal peptide" evidence="4">
    <location>
        <begin position="1"/>
        <end position="20"/>
    </location>
</feature>
<reference evidence="5" key="1">
    <citation type="submission" date="2022-11" db="EMBL/GenBank/DDBJ databases">
        <title>Genome Resource of Sclerotinia nivalis Strain SnTB1, a Plant Pathogen Isolated from American Ginseng.</title>
        <authorList>
            <person name="Fan S."/>
        </authorList>
    </citation>
    <scope>NUCLEOTIDE SEQUENCE</scope>
    <source>
        <strain evidence="5">SnTB1</strain>
    </source>
</reference>
<dbReference type="AlphaFoldDB" id="A0A9X0AS46"/>
<evidence type="ECO:0000256" key="1">
    <source>
        <dbReference type="ARBA" id="ARBA00023026"/>
    </source>
</evidence>
<dbReference type="InterPro" id="IPR050121">
    <property type="entry name" value="Cytochrome_P450_monoxygenase"/>
</dbReference>
<evidence type="ECO:0000313" key="6">
    <source>
        <dbReference type="Proteomes" id="UP001152300"/>
    </source>
</evidence>
<dbReference type="Pfam" id="PF00067">
    <property type="entry name" value="p450"/>
    <property type="match status" value="1"/>
</dbReference>